<feature type="transmembrane region" description="Helical" evidence="6">
    <location>
        <begin position="199"/>
        <end position="217"/>
    </location>
</feature>
<feature type="transmembrane region" description="Helical" evidence="6">
    <location>
        <begin position="452"/>
        <end position="474"/>
    </location>
</feature>
<dbReference type="STRING" id="40998.A0A2P8AG88"/>
<evidence type="ECO:0000256" key="1">
    <source>
        <dbReference type="ARBA" id="ARBA00004141"/>
    </source>
</evidence>
<keyword evidence="5 6" id="KW-0472">Membrane</keyword>
<evidence type="ECO:0000256" key="5">
    <source>
        <dbReference type="ARBA" id="ARBA00023136"/>
    </source>
</evidence>
<feature type="transmembrane region" description="Helical" evidence="6">
    <location>
        <begin position="130"/>
        <end position="155"/>
    </location>
</feature>
<gene>
    <name evidence="7" type="ORF">B9Z65_3798</name>
</gene>
<reference evidence="7 8" key="1">
    <citation type="submission" date="2017-05" db="EMBL/GenBank/DDBJ databases">
        <title>Draft genome sequence of Elsinoe australis.</title>
        <authorList>
            <person name="Cheng Q."/>
        </authorList>
    </citation>
    <scope>NUCLEOTIDE SEQUENCE [LARGE SCALE GENOMIC DNA]</scope>
    <source>
        <strain evidence="7 8">NL1</strain>
    </source>
</reference>
<proteinExistence type="predicted"/>
<feature type="transmembrane region" description="Helical" evidence="6">
    <location>
        <begin position="82"/>
        <end position="109"/>
    </location>
</feature>
<comment type="caution">
    <text evidence="7">The sequence shown here is derived from an EMBL/GenBank/DDBJ whole genome shotgun (WGS) entry which is preliminary data.</text>
</comment>
<feature type="transmembrane region" description="Helical" evidence="6">
    <location>
        <begin position="275"/>
        <end position="298"/>
    </location>
</feature>
<evidence type="ECO:0000256" key="4">
    <source>
        <dbReference type="ARBA" id="ARBA00022989"/>
    </source>
</evidence>
<dbReference type="GO" id="GO:0022857">
    <property type="term" value="F:transmembrane transporter activity"/>
    <property type="evidence" value="ECO:0007669"/>
    <property type="project" value="InterPro"/>
</dbReference>
<organism evidence="7 8">
    <name type="scientific">Elsinoe australis</name>
    <dbReference type="NCBI Taxonomy" id="40998"/>
    <lineage>
        <taxon>Eukaryota</taxon>
        <taxon>Fungi</taxon>
        <taxon>Dikarya</taxon>
        <taxon>Ascomycota</taxon>
        <taxon>Pezizomycotina</taxon>
        <taxon>Dothideomycetes</taxon>
        <taxon>Dothideomycetidae</taxon>
        <taxon>Myriangiales</taxon>
        <taxon>Elsinoaceae</taxon>
        <taxon>Elsinoe</taxon>
    </lineage>
</organism>
<keyword evidence="4 6" id="KW-1133">Transmembrane helix</keyword>
<dbReference type="OrthoDB" id="3257095at2759"/>
<feature type="transmembrane region" description="Helical" evidence="6">
    <location>
        <begin position="237"/>
        <end position="255"/>
    </location>
</feature>
<protein>
    <submittedName>
        <fullName evidence="7">Choline transport protein</fullName>
    </submittedName>
</protein>
<feature type="transmembrane region" description="Helical" evidence="6">
    <location>
        <begin position="327"/>
        <end position="347"/>
    </location>
</feature>
<feature type="transmembrane region" description="Helical" evidence="6">
    <location>
        <begin position="47"/>
        <end position="70"/>
    </location>
</feature>
<keyword evidence="2" id="KW-0813">Transport</keyword>
<dbReference type="AlphaFoldDB" id="A0A2P8AG88"/>
<dbReference type="InterPro" id="IPR002293">
    <property type="entry name" value="AA/rel_permease1"/>
</dbReference>
<dbReference type="Proteomes" id="UP000243723">
    <property type="component" value="Unassembled WGS sequence"/>
</dbReference>
<feature type="transmembrane region" description="Helical" evidence="6">
    <location>
        <begin position="378"/>
        <end position="404"/>
    </location>
</feature>
<feature type="transmembrane region" description="Helical" evidence="6">
    <location>
        <begin position="167"/>
        <end position="187"/>
    </location>
</feature>
<comment type="subcellular location">
    <subcellularLocation>
        <location evidence="1">Membrane</location>
        <topology evidence="1">Multi-pass membrane protein</topology>
    </subcellularLocation>
</comment>
<evidence type="ECO:0000313" key="8">
    <source>
        <dbReference type="Proteomes" id="UP000243723"/>
    </source>
</evidence>
<keyword evidence="8" id="KW-1185">Reference proteome</keyword>
<evidence type="ECO:0000256" key="2">
    <source>
        <dbReference type="ARBA" id="ARBA00022448"/>
    </source>
</evidence>
<dbReference type="GO" id="GO:0016020">
    <property type="term" value="C:membrane"/>
    <property type="evidence" value="ECO:0007669"/>
    <property type="project" value="UniProtKB-SubCell"/>
</dbReference>
<dbReference type="Gene3D" id="1.20.1740.10">
    <property type="entry name" value="Amino acid/polyamine transporter I"/>
    <property type="match status" value="1"/>
</dbReference>
<dbReference type="EMBL" id="NHZQ01000010">
    <property type="protein sequence ID" value="PSK59474.1"/>
    <property type="molecule type" value="Genomic_DNA"/>
</dbReference>
<evidence type="ECO:0000256" key="3">
    <source>
        <dbReference type="ARBA" id="ARBA00022692"/>
    </source>
</evidence>
<dbReference type="PIRSF" id="PIRSF006060">
    <property type="entry name" value="AA_transporter"/>
    <property type="match status" value="1"/>
</dbReference>
<dbReference type="Pfam" id="PF13520">
    <property type="entry name" value="AA_permease_2"/>
    <property type="match status" value="1"/>
</dbReference>
<dbReference type="PANTHER" id="PTHR45649:SF5">
    <property type="entry name" value="GABA TRANSPORTER (EUROFUNG)-RELATED"/>
    <property type="match status" value="1"/>
</dbReference>
<evidence type="ECO:0000313" key="7">
    <source>
        <dbReference type="EMBL" id="PSK59474.1"/>
    </source>
</evidence>
<evidence type="ECO:0000256" key="6">
    <source>
        <dbReference type="SAM" id="Phobius"/>
    </source>
</evidence>
<sequence>MSTVDEHPKAAEAAVESVYDSDGQTPRDAATIENQGRLRKLFSFTQLLAFALTFMSSWEVIVMNMGATFFNGGPQSLIWGQILVIIGASAQALTLAELASILPIAGAQYHWTDMLAPEPHRRFITWMQGWVTWFAWISTLGGSASSMGFVMQGMIASAYPDYGQEGWHLTLIMIGLLVTTGLINAYAFRIVPWMETATGVFHVILFIVFMAVFGALGQRNSAEFVFTSDSTSSGYNGFVGFNLGMLMPAWGFIGFDGVNHMSEETRKAKNAVPRAMIWTILINGAMALAMAIMIMFYMGDPNNGVMDSSYPIIPILANIAGPTCSNALVACLIIITYFIVVATVASVSRLTWAWARDGALPEWFAHVDPKHRVPIRSLILPITVVSLLSFLCVGSTTTTAFSAFTSLSSLGLYTSYIIAIVTLIYARRNGILGEEGTNARIKYGSWRLPKALAFPVNMYALIWTCYITVFLPFPTETPVDGSNMNYAFPIYVFVVFLAIAWWFAWGKKNWPGLNKSAIQYVEKES</sequence>
<keyword evidence="3 6" id="KW-0812">Transmembrane</keyword>
<dbReference type="PANTHER" id="PTHR45649">
    <property type="entry name" value="AMINO-ACID PERMEASE BAT1"/>
    <property type="match status" value="1"/>
</dbReference>
<name>A0A2P8AG88_9PEZI</name>
<feature type="transmembrane region" description="Helical" evidence="6">
    <location>
        <begin position="486"/>
        <end position="505"/>
    </location>
</feature>
<feature type="transmembrane region" description="Helical" evidence="6">
    <location>
        <begin position="410"/>
        <end position="426"/>
    </location>
</feature>
<accession>A0A2P8AG88</accession>